<accession>A0A4Z2FT34</accession>
<evidence type="ECO:0000313" key="2">
    <source>
        <dbReference type="Proteomes" id="UP000314294"/>
    </source>
</evidence>
<comment type="caution">
    <text evidence="1">The sequence shown here is derived from an EMBL/GenBank/DDBJ whole genome shotgun (WGS) entry which is preliminary data.</text>
</comment>
<organism evidence="1 2">
    <name type="scientific">Liparis tanakae</name>
    <name type="common">Tanaka's snailfish</name>
    <dbReference type="NCBI Taxonomy" id="230148"/>
    <lineage>
        <taxon>Eukaryota</taxon>
        <taxon>Metazoa</taxon>
        <taxon>Chordata</taxon>
        <taxon>Craniata</taxon>
        <taxon>Vertebrata</taxon>
        <taxon>Euteleostomi</taxon>
        <taxon>Actinopterygii</taxon>
        <taxon>Neopterygii</taxon>
        <taxon>Teleostei</taxon>
        <taxon>Neoteleostei</taxon>
        <taxon>Acanthomorphata</taxon>
        <taxon>Eupercaria</taxon>
        <taxon>Perciformes</taxon>
        <taxon>Cottioidei</taxon>
        <taxon>Cottales</taxon>
        <taxon>Liparidae</taxon>
        <taxon>Liparis</taxon>
    </lineage>
</organism>
<gene>
    <name evidence="1" type="ORF">EYF80_045400</name>
</gene>
<keyword evidence="2" id="KW-1185">Reference proteome</keyword>
<reference evidence="1 2" key="1">
    <citation type="submission" date="2019-03" db="EMBL/GenBank/DDBJ databases">
        <title>First draft genome of Liparis tanakae, snailfish: a comprehensive survey of snailfish specific genes.</title>
        <authorList>
            <person name="Kim W."/>
            <person name="Song I."/>
            <person name="Jeong J.-H."/>
            <person name="Kim D."/>
            <person name="Kim S."/>
            <person name="Ryu S."/>
            <person name="Song J.Y."/>
            <person name="Lee S.K."/>
        </authorList>
    </citation>
    <scope>NUCLEOTIDE SEQUENCE [LARGE SCALE GENOMIC DNA]</scope>
    <source>
        <tissue evidence="1">Muscle</tissue>
    </source>
</reference>
<dbReference type="EMBL" id="SRLO01000904">
    <property type="protein sequence ID" value="TNN44407.1"/>
    <property type="molecule type" value="Genomic_DNA"/>
</dbReference>
<dbReference type="AlphaFoldDB" id="A0A4Z2FT34"/>
<sequence length="78" mass="8451">MEKKSAGETAVFLRAGEGELKYLNFGNKIRPKPSCESQSELSCSSIGECNCCSSGAEETFRQEVKVPDLGEPPGDVMY</sequence>
<protein>
    <submittedName>
        <fullName evidence="1">Uncharacterized protein</fullName>
    </submittedName>
</protein>
<name>A0A4Z2FT34_9TELE</name>
<dbReference type="Proteomes" id="UP000314294">
    <property type="component" value="Unassembled WGS sequence"/>
</dbReference>
<evidence type="ECO:0000313" key="1">
    <source>
        <dbReference type="EMBL" id="TNN44407.1"/>
    </source>
</evidence>
<proteinExistence type="predicted"/>